<comment type="similarity">
    <text evidence="2">Belongs to the binding-protein-dependent transport system permease family. FecCD subfamily.</text>
</comment>
<evidence type="ECO:0000256" key="3">
    <source>
        <dbReference type="ARBA" id="ARBA00022448"/>
    </source>
</evidence>
<dbReference type="InterPro" id="IPR000522">
    <property type="entry name" value="ABC_transptr_permease_BtuC"/>
</dbReference>
<reference evidence="9" key="1">
    <citation type="submission" date="2020-09" db="EMBL/GenBank/DDBJ databases">
        <title>A novel bacterium of genus Paenibacillus, isolated from South China Sea.</title>
        <authorList>
            <person name="Huang H."/>
            <person name="Mo K."/>
            <person name="Hu Y."/>
        </authorList>
    </citation>
    <scope>NUCLEOTIDE SEQUENCE</scope>
    <source>
        <strain evidence="9">IB182493</strain>
    </source>
</reference>
<feature type="transmembrane region" description="Helical" evidence="8">
    <location>
        <begin position="197"/>
        <end position="216"/>
    </location>
</feature>
<evidence type="ECO:0000313" key="10">
    <source>
        <dbReference type="Proteomes" id="UP000632125"/>
    </source>
</evidence>
<evidence type="ECO:0000256" key="4">
    <source>
        <dbReference type="ARBA" id="ARBA00022475"/>
    </source>
</evidence>
<proteinExistence type="inferred from homology"/>
<dbReference type="Gene3D" id="1.10.3470.10">
    <property type="entry name" value="ABC transporter involved in vitamin B12 uptake, BtuC"/>
    <property type="match status" value="1"/>
</dbReference>
<organism evidence="9 10">
    <name type="scientific">Paenibacillus arenilitoris</name>
    <dbReference type="NCBI Taxonomy" id="2772299"/>
    <lineage>
        <taxon>Bacteria</taxon>
        <taxon>Bacillati</taxon>
        <taxon>Bacillota</taxon>
        <taxon>Bacilli</taxon>
        <taxon>Bacillales</taxon>
        <taxon>Paenibacillaceae</taxon>
        <taxon>Paenibacillus</taxon>
    </lineage>
</organism>
<feature type="transmembrane region" description="Helical" evidence="8">
    <location>
        <begin position="121"/>
        <end position="141"/>
    </location>
</feature>
<comment type="caution">
    <text evidence="9">The sequence shown here is derived from an EMBL/GenBank/DDBJ whole genome shotgun (WGS) entry which is preliminary data.</text>
</comment>
<comment type="subcellular location">
    <subcellularLocation>
        <location evidence="1">Cell membrane</location>
        <topology evidence="1">Multi-pass membrane protein</topology>
    </subcellularLocation>
</comment>
<feature type="transmembrane region" description="Helical" evidence="8">
    <location>
        <begin position="242"/>
        <end position="268"/>
    </location>
</feature>
<dbReference type="PANTHER" id="PTHR30472:SF24">
    <property type="entry name" value="FERRIC ENTEROBACTIN TRANSPORT SYSTEM PERMEASE PROTEIN FEPG"/>
    <property type="match status" value="1"/>
</dbReference>
<dbReference type="GO" id="GO:0033214">
    <property type="term" value="P:siderophore-iron import into cell"/>
    <property type="evidence" value="ECO:0007669"/>
    <property type="project" value="TreeGrafter"/>
</dbReference>
<evidence type="ECO:0000256" key="6">
    <source>
        <dbReference type="ARBA" id="ARBA00022989"/>
    </source>
</evidence>
<accession>A0A927CNH8</accession>
<dbReference type="GO" id="GO:0022857">
    <property type="term" value="F:transmembrane transporter activity"/>
    <property type="evidence" value="ECO:0007669"/>
    <property type="project" value="InterPro"/>
</dbReference>
<protein>
    <submittedName>
        <fullName evidence="9">Iron ABC transporter permease</fullName>
    </submittedName>
</protein>
<name>A0A927CNH8_9BACL</name>
<dbReference type="Proteomes" id="UP000632125">
    <property type="component" value="Unassembled WGS sequence"/>
</dbReference>
<evidence type="ECO:0000256" key="7">
    <source>
        <dbReference type="ARBA" id="ARBA00023136"/>
    </source>
</evidence>
<dbReference type="EMBL" id="JACXIY010000022">
    <property type="protein sequence ID" value="MBD2870552.1"/>
    <property type="molecule type" value="Genomic_DNA"/>
</dbReference>
<dbReference type="SUPFAM" id="SSF81345">
    <property type="entry name" value="ABC transporter involved in vitamin B12 uptake, BtuC"/>
    <property type="match status" value="1"/>
</dbReference>
<evidence type="ECO:0000256" key="8">
    <source>
        <dbReference type="SAM" id="Phobius"/>
    </source>
</evidence>
<dbReference type="AlphaFoldDB" id="A0A927CNH8"/>
<feature type="transmembrane region" description="Helical" evidence="8">
    <location>
        <begin position="96"/>
        <end position="115"/>
    </location>
</feature>
<sequence>MMMLRSLLRERWIAVVVLLLAANAAILLLSIMIGEFPIPAAEAWKSVFGLGDPAYHFVVNELRFPRSLVAFLVGCGLALSGAILQGLTRNPLAAPGVVGINGGAAAFAVTAIVVFPAMPIAWLPFTAFAGALAAAALTYVLAWRRGSSPMRMLLVGIGIAASTSAYITFWVTSRDIQSVKQAMLWLMGSTYGRTWEHFWPLLPWLLVLYPASLAMARRLDVLKLGDELAIGLGSAVERSRGLLLLICVSLSGAAVAMAGTIGFVGLMGPHIARQLVGESSARLLTVSALAGGLIVMSADLLGRAIAPPIEVPAGIITAAIGAPYLIYLLYRNRKPAK</sequence>
<keyword evidence="7 8" id="KW-0472">Membrane</keyword>
<dbReference type="PANTHER" id="PTHR30472">
    <property type="entry name" value="FERRIC ENTEROBACTIN TRANSPORT SYSTEM PERMEASE PROTEIN"/>
    <property type="match status" value="1"/>
</dbReference>
<keyword evidence="10" id="KW-1185">Reference proteome</keyword>
<feature type="transmembrane region" description="Helical" evidence="8">
    <location>
        <begin position="67"/>
        <end position="84"/>
    </location>
</feature>
<dbReference type="FunFam" id="1.10.3470.10:FF:000001">
    <property type="entry name" value="Vitamin B12 ABC transporter permease BtuC"/>
    <property type="match status" value="1"/>
</dbReference>
<keyword evidence="6 8" id="KW-1133">Transmembrane helix</keyword>
<keyword evidence="4" id="KW-1003">Cell membrane</keyword>
<dbReference type="GO" id="GO:0005886">
    <property type="term" value="C:plasma membrane"/>
    <property type="evidence" value="ECO:0007669"/>
    <property type="project" value="UniProtKB-SubCell"/>
</dbReference>
<feature type="transmembrane region" description="Helical" evidence="8">
    <location>
        <begin position="313"/>
        <end position="330"/>
    </location>
</feature>
<dbReference type="CDD" id="cd06550">
    <property type="entry name" value="TM_ABC_iron-siderophores_like"/>
    <property type="match status" value="1"/>
</dbReference>
<feature type="transmembrane region" description="Helical" evidence="8">
    <location>
        <begin position="153"/>
        <end position="171"/>
    </location>
</feature>
<dbReference type="Pfam" id="PF01032">
    <property type="entry name" value="FecCD"/>
    <property type="match status" value="1"/>
</dbReference>
<evidence type="ECO:0000313" key="9">
    <source>
        <dbReference type="EMBL" id="MBD2870552.1"/>
    </source>
</evidence>
<evidence type="ECO:0000256" key="1">
    <source>
        <dbReference type="ARBA" id="ARBA00004651"/>
    </source>
</evidence>
<gene>
    <name evidence="9" type="ORF">IDH41_18380</name>
</gene>
<dbReference type="InterPro" id="IPR037294">
    <property type="entry name" value="ABC_BtuC-like"/>
</dbReference>
<keyword evidence="5 8" id="KW-0812">Transmembrane</keyword>
<keyword evidence="3" id="KW-0813">Transport</keyword>
<evidence type="ECO:0000256" key="2">
    <source>
        <dbReference type="ARBA" id="ARBA00007935"/>
    </source>
</evidence>
<evidence type="ECO:0000256" key="5">
    <source>
        <dbReference type="ARBA" id="ARBA00022692"/>
    </source>
</evidence>